<dbReference type="EMBL" id="CP076022">
    <property type="protein sequence ID" value="QWC10319.1"/>
    <property type="molecule type" value="Genomic_DNA"/>
</dbReference>
<sequence>MSNALEEIKIRVADCQTYHFGMGVADKLAHEDAPKLIAALEAVESVIAEHEARTPFPDADKIDKAYSLGKRHAYDRVRYEITEALQ</sequence>
<evidence type="ECO:0000313" key="2">
    <source>
        <dbReference type="Proteomes" id="UP000676885"/>
    </source>
</evidence>
<name>A0A975M5V3_9MICC</name>
<keyword evidence="2" id="KW-1185">Reference proteome</keyword>
<gene>
    <name evidence="1" type="ORF">KKR91_01295</name>
</gene>
<protein>
    <submittedName>
        <fullName evidence="1">Uncharacterized protein</fullName>
    </submittedName>
</protein>
<organism evidence="1 2">
    <name type="scientific">Arthrobacter jiangjiafuii</name>
    <dbReference type="NCBI Taxonomy" id="2817475"/>
    <lineage>
        <taxon>Bacteria</taxon>
        <taxon>Bacillati</taxon>
        <taxon>Actinomycetota</taxon>
        <taxon>Actinomycetes</taxon>
        <taxon>Micrococcales</taxon>
        <taxon>Micrococcaceae</taxon>
        <taxon>Arthrobacter</taxon>
    </lineage>
</organism>
<dbReference type="KEGG" id="ajg:KKR91_01295"/>
<accession>A0A975M5V3</accession>
<dbReference type="AlphaFoldDB" id="A0A975M5V3"/>
<dbReference type="Proteomes" id="UP000676885">
    <property type="component" value="Chromosome"/>
</dbReference>
<evidence type="ECO:0000313" key="1">
    <source>
        <dbReference type="EMBL" id="QWC10319.1"/>
    </source>
</evidence>
<proteinExistence type="predicted"/>
<dbReference type="RefSeq" id="WP_210231489.1">
    <property type="nucleotide sequence ID" value="NZ_CP076022.1"/>
</dbReference>
<reference evidence="1 2" key="1">
    <citation type="submission" date="2021-05" db="EMBL/GenBank/DDBJ databases">
        <title>Novel species in genus Arthrobacter.</title>
        <authorList>
            <person name="Zhang G."/>
        </authorList>
    </citation>
    <scope>NUCLEOTIDE SEQUENCE [LARGE SCALE GENOMIC DNA]</scope>
    <source>
        <strain evidence="2">zg-ZUI227</strain>
    </source>
</reference>